<dbReference type="KEGG" id="tpla:ElP_06500"/>
<dbReference type="AlphaFoldDB" id="A0A518GW33"/>
<dbReference type="EMBL" id="CP036426">
    <property type="protein sequence ID" value="QDV32810.1"/>
    <property type="molecule type" value="Genomic_DNA"/>
</dbReference>
<gene>
    <name evidence="3" type="ORF">ElP_06500</name>
</gene>
<protein>
    <submittedName>
        <fullName evidence="3">Uncharacterized protein</fullName>
    </submittedName>
</protein>
<sequence length="88" mass="9167" precursor="true">MKNLRLIDWMKLAPFALAAALLAGCGAPEGEADLPADDTIGAETSTDLGLEEPVIEEETIIDETVEPGIEAAPEEPGIEVAPEETPAP</sequence>
<dbReference type="Proteomes" id="UP000317835">
    <property type="component" value="Chromosome"/>
</dbReference>
<feature type="chain" id="PRO_5021863221" evidence="2">
    <location>
        <begin position="19"/>
        <end position="88"/>
    </location>
</feature>
<keyword evidence="4" id="KW-1185">Reference proteome</keyword>
<dbReference type="RefSeq" id="WP_145267178.1">
    <property type="nucleotide sequence ID" value="NZ_CP036426.1"/>
</dbReference>
<reference evidence="3 4" key="1">
    <citation type="submission" date="2019-02" db="EMBL/GenBank/DDBJ databases">
        <title>Deep-cultivation of Planctomycetes and their phenomic and genomic characterization uncovers novel biology.</title>
        <authorList>
            <person name="Wiegand S."/>
            <person name="Jogler M."/>
            <person name="Boedeker C."/>
            <person name="Pinto D."/>
            <person name="Vollmers J."/>
            <person name="Rivas-Marin E."/>
            <person name="Kohn T."/>
            <person name="Peeters S.H."/>
            <person name="Heuer A."/>
            <person name="Rast P."/>
            <person name="Oberbeckmann S."/>
            <person name="Bunk B."/>
            <person name="Jeske O."/>
            <person name="Meyerdierks A."/>
            <person name="Storesund J.E."/>
            <person name="Kallscheuer N."/>
            <person name="Luecker S."/>
            <person name="Lage O.M."/>
            <person name="Pohl T."/>
            <person name="Merkel B.J."/>
            <person name="Hornburger P."/>
            <person name="Mueller R.-W."/>
            <person name="Bruemmer F."/>
            <person name="Labrenz M."/>
            <person name="Spormann A.M."/>
            <person name="Op den Camp H."/>
            <person name="Overmann J."/>
            <person name="Amann R."/>
            <person name="Jetten M.S.M."/>
            <person name="Mascher T."/>
            <person name="Medema M.H."/>
            <person name="Devos D.P."/>
            <person name="Kaster A.-K."/>
            <person name="Ovreas L."/>
            <person name="Rohde M."/>
            <person name="Galperin M.Y."/>
            <person name="Jogler C."/>
        </authorList>
    </citation>
    <scope>NUCLEOTIDE SEQUENCE [LARGE SCALE GENOMIC DNA]</scope>
    <source>
        <strain evidence="3 4">ElP</strain>
    </source>
</reference>
<evidence type="ECO:0000313" key="3">
    <source>
        <dbReference type="EMBL" id="QDV32810.1"/>
    </source>
</evidence>
<dbReference type="PROSITE" id="PS51257">
    <property type="entry name" value="PROKAR_LIPOPROTEIN"/>
    <property type="match status" value="1"/>
</dbReference>
<proteinExistence type="predicted"/>
<feature type="region of interest" description="Disordered" evidence="1">
    <location>
        <begin position="64"/>
        <end position="88"/>
    </location>
</feature>
<feature type="signal peptide" evidence="2">
    <location>
        <begin position="1"/>
        <end position="18"/>
    </location>
</feature>
<accession>A0A518GW33</accession>
<evidence type="ECO:0000313" key="4">
    <source>
        <dbReference type="Proteomes" id="UP000317835"/>
    </source>
</evidence>
<evidence type="ECO:0000256" key="2">
    <source>
        <dbReference type="SAM" id="SignalP"/>
    </source>
</evidence>
<evidence type="ECO:0000256" key="1">
    <source>
        <dbReference type="SAM" id="MobiDB-lite"/>
    </source>
</evidence>
<organism evidence="3 4">
    <name type="scientific">Tautonia plasticadhaerens</name>
    <dbReference type="NCBI Taxonomy" id="2527974"/>
    <lineage>
        <taxon>Bacteria</taxon>
        <taxon>Pseudomonadati</taxon>
        <taxon>Planctomycetota</taxon>
        <taxon>Planctomycetia</taxon>
        <taxon>Isosphaerales</taxon>
        <taxon>Isosphaeraceae</taxon>
        <taxon>Tautonia</taxon>
    </lineage>
</organism>
<name>A0A518GW33_9BACT</name>
<keyword evidence="2" id="KW-0732">Signal</keyword>
<feature type="compositionally biased region" description="Low complexity" evidence="1">
    <location>
        <begin position="78"/>
        <end position="88"/>
    </location>
</feature>